<proteinExistence type="predicted"/>
<sequence length="104" mass="11628">MYDVRADLPRISAAGHQRVTLYVHARHLKTCVLFDPDLAKSGNAKSTNAKGRIDHQRAFAEMQKATGSIRGRTQVPDELYNERIDDEKLDNDRHTNAVGALDLA</sequence>
<name>A0A4U0WFD7_9PEZI</name>
<comment type="caution">
    <text evidence="1">The sequence shown here is derived from an EMBL/GenBank/DDBJ whole genome shotgun (WGS) entry which is preliminary data.</text>
</comment>
<evidence type="ECO:0000313" key="1">
    <source>
        <dbReference type="EMBL" id="TKA61083.1"/>
    </source>
</evidence>
<protein>
    <submittedName>
        <fullName evidence="1">Uncharacterized protein</fullName>
    </submittedName>
</protein>
<dbReference type="EMBL" id="NAJN01001810">
    <property type="protein sequence ID" value="TKA61083.1"/>
    <property type="molecule type" value="Genomic_DNA"/>
</dbReference>
<organism evidence="1 2">
    <name type="scientific">Cryomyces minteri</name>
    <dbReference type="NCBI Taxonomy" id="331657"/>
    <lineage>
        <taxon>Eukaryota</taxon>
        <taxon>Fungi</taxon>
        <taxon>Dikarya</taxon>
        <taxon>Ascomycota</taxon>
        <taxon>Pezizomycotina</taxon>
        <taxon>Dothideomycetes</taxon>
        <taxon>Dothideomycetes incertae sedis</taxon>
        <taxon>Cryomyces</taxon>
    </lineage>
</organism>
<keyword evidence="2" id="KW-1185">Reference proteome</keyword>
<dbReference type="AlphaFoldDB" id="A0A4U0WFD7"/>
<gene>
    <name evidence="1" type="ORF">B0A49_07912</name>
</gene>
<accession>A0A4U0WFD7</accession>
<reference evidence="1 2" key="1">
    <citation type="submission" date="2017-03" db="EMBL/GenBank/DDBJ databases">
        <title>Genomes of endolithic fungi from Antarctica.</title>
        <authorList>
            <person name="Coleine C."/>
            <person name="Masonjones S."/>
            <person name="Stajich J.E."/>
        </authorList>
    </citation>
    <scope>NUCLEOTIDE SEQUENCE [LARGE SCALE GENOMIC DNA]</scope>
    <source>
        <strain evidence="1 2">CCFEE 5187</strain>
    </source>
</reference>
<evidence type="ECO:0000313" key="2">
    <source>
        <dbReference type="Proteomes" id="UP000308768"/>
    </source>
</evidence>
<dbReference type="Proteomes" id="UP000308768">
    <property type="component" value="Unassembled WGS sequence"/>
</dbReference>